<evidence type="ECO:0000256" key="1">
    <source>
        <dbReference type="ARBA" id="ARBA00022737"/>
    </source>
</evidence>
<keyword evidence="1" id="KW-0677">Repeat</keyword>
<proteinExistence type="predicted"/>
<evidence type="ECO:0000259" key="3">
    <source>
        <dbReference type="Pfam" id="PF24883"/>
    </source>
</evidence>
<dbReference type="InterPro" id="IPR011990">
    <property type="entry name" value="TPR-like_helical_dom_sf"/>
</dbReference>
<evidence type="ECO:0000313" key="5">
    <source>
        <dbReference type="Proteomes" id="UP000770717"/>
    </source>
</evidence>
<dbReference type="InterPro" id="IPR051191">
    <property type="entry name" value="DCAF12"/>
</dbReference>
<dbReference type="GO" id="GO:0080008">
    <property type="term" value="C:Cul4-RING E3 ubiquitin ligase complex"/>
    <property type="evidence" value="ECO:0007669"/>
    <property type="project" value="TreeGrafter"/>
</dbReference>
<dbReference type="InterPro" id="IPR027417">
    <property type="entry name" value="P-loop_NTPase"/>
</dbReference>
<dbReference type="InterPro" id="IPR056884">
    <property type="entry name" value="NPHP3-like_N"/>
</dbReference>
<reference evidence="4" key="1">
    <citation type="thesis" date="2020" institute="ProQuest LLC" country="789 East Eisenhower Parkway, Ann Arbor, MI, USA">
        <title>Comparative Genomics and Chromosome Evolution.</title>
        <authorList>
            <person name="Mudd A.B."/>
        </authorList>
    </citation>
    <scope>NUCLEOTIDE SEQUENCE</scope>
    <source>
        <strain evidence="4">HN-11 Male</strain>
        <tissue evidence="4">Kidney and liver</tissue>
    </source>
</reference>
<accession>A0A8J6FMH3</accession>
<dbReference type="OrthoDB" id="2325716at2759"/>
<sequence length="957" mass="109528">MNEQSDHSGIEYFNTSSSRLEAEKSILLLHGARGCGKSAAVAEWLHLFTRHGPGVPVISYFVGSSGRSDDIMCFMRHCVICLQCDYFGIQTDNFYSGENINDLWEFPLLVEAFLACVALKPCVLVLDGVDELSGIHGVNAQQAKGFHWLPTRLPRHCKMIITTRNSHLSYKYLVSRSDVQIEELEIVSDTDECLRIFHKHLAMPSRKAPPCLMESFENKNRKISPLQLAVLASELRICPDVANCIDSPLETLSTEQLWSLLIKHWVKHYSWPCEWKKKSKTPKSAFGSEIHNSGWVVDFLCLLATSRRGLYEDDVLQLLKQMGYQNQYEVTPLHWSAFRLATSKWIWEKPDGLLQIHHQSFHDAIVHLLFGVTMPGDDSLDYTFQNTVNRKRKHFHHCLLKYFQQRALSRQVYEEVPWHLKMTGKLRDLYSFLFNPKTLDLICRNMKHGWQMKMDLIHYWQILLYSGTDPAVGCQTLLHNITEDAPDVINECRVLLFAAQCLKDIGKTKEAGCLLSSIEHHLEAAECRNNKVLMWTEKMSGDLYGDIGSWQEAIISYEKALSILQSLTENNLQSNYKLLRLRGRLLCLKATMEAKLCYEQGHKIPKNAIEPFHPHITGPYERAALKLWQGLYNFFLGDISESVKYLSECLDIRCKLHGKNHILCGEVQEYMADIQMHPGARNYSHSQRAIKNYRNVIRIKEETAKCSASPERGQYLRLSLGNTLLKSGKLLSYGNFGDRKESVEMLQKSLDLRTSIVGTDHRLAYEVQLCLKELNCRPHWGNNVPASLGDDKRPLIRSGVTQRKLYSAQPSRRHVTPEHGRTTPQLLHASRDSRSGDSSLRCNSKHLKKRNQEEELLREQINGLEAASLFPLPKSFRRPASVTSCLTRSLCSRPESVCQTALSGPRSHLLSLVSLHRSSKSEDCNLFHKSAWYHVPGRYPTPQTAFPPKRHQIREDP</sequence>
<comment type="caution">
    <text evidence="4">The sequence shown here is derived from an EMBL/GenBank/DDBJ whole genome shotgun (WGS) entry which is preliminary data.</text>
</comment>
<protein>
    <recommendedName>
        <fullName evidence="3">Nephrocystin 3-like N-terminal domain-containing protein</fullName>
    </recommendedName>
</protein>
<feature type="region of interest" description="Disordered" evidence="2">
    <location>
        <begin position="802"/>
        <end position="847"/>
    </location>
</feature>
<evidence type="ECO:0000256" key="2">
    <source>
        <dbReference type="SAM" id="MobiDB-lite"/>
    </source>
</evidence>
<dbReference type="Proteomes" id="UP000770717">
    <property type="component" value="Unassembled WGS sequence"/>
</dbReference>
<keyword evidence="5" id="KW-1185">Reference proteome</keyword>
<dbReference type="AlphaFoldDB" id="A0A8J6FMH3"/>
<dbReference type="PANTHER" id="PTHR19860">
    <property type="entry name" value="DDB1- AND CUL4-ASSOCIATED FACTOR 12-RELATED"/>
    <property type="match status" value="1"/>
</dbReference>
<name>A0A8J6FMH3_ELECQ</name>
<dbReference type="Gene3D" id="1.25.40.10">
    <property type="entry name" value="Tetratricopeptide repeat domain"/>
    <property type="match status" value="1"/>
</dbReference>
<feature type="domain" description="Nephrocystin 3-like N-terminal" evidence="3">
    <location>
        <begin position="22"/>
        <end position="164"/>
    </location>
</feature>
<organism evidence="4 5">
    <name type="scientific">Eleutherodactylus coqui</name>
    <name type="common">Puerto Rican coqui</name>
    <dbReference type="NCBI Taxonomy" id="57060"/>
    <lineage>
        <taxon>Eukaryota</taxon>
        <taxon>Metazoa</taxon>
        <taxon>Chordata</taxon>
        <taxon>Craniata</taxon>
        <taxon>Vertebrata</taxon>
        <taxon>Euteleostomi</taxon>
        <taxon>Amphibia</taxon>
        <taxon>Batrachia</taxon>
        <taxon>Anura</taxon>
        <taxon>Neobatrachia</taxon>
        <taxon>Hyloidea</taxon>
        <taxon>Eleutherodactylidae</taxon>
        <taxon>Eleutherodactylinae</taxon>
        <taxon>Eleutherodactylus</taxon>
        <taxon>Eleutherodactylus</taxon>
    </lineage>
</organism>
<dbReference type="SUPFAM" id="SSF48452">
    <property type="entry name" value="TPR-like"/>
    <property type="match status" value="1"/>
</dbReference>
<dbReference type="Pfam" id="PF13374">
    <property type="entry name" value="TPR_10"/>
    <property type="match status" value="1"/>
</dbReference>
<gene>
    <name evidence="4" type="ORF">GDO78_006059</name>
</gene>
<dbReference type="PANTHER" id="PTHR19860:SF18">
    <property type="entry name" value="DUF4062 DOMAIN-CONTAINING PROTEIN"/>
    <property type="match status" value="1"/>
</dbReference>
<dbReference type="Pfam" id="PF24883">
    <property type="entry name" value="NPHP3_N"/>
    <property type="match status" value="1"/>
</dbReference>
<evidence type="ECO:0000313" key="4">
    <source>
        <dbReference type="EMBL" id="KAG9490517.1"/>
    </source>
</evidence>
<dbReference type="Gene3D" id="3.40.50.300">
    <property type="entry name" value="P-loop containing nucleotide triphosphate hydrolases"/>
    <property type="match status" value="1"/>
</dbReference>
<dbReference type="EMBL" id="WNTK01000002">
    <property type="protein sequence ID" value="KAG9490517.1"/>
    <property type="molecule type" value="Genomic_DNA"/>
</dbReference>
<dbReference type="SUPFAM" id="SSF52540">
    <property type="entry name" value="P-loop containing nucleoside triphosphate hydrolases"/>
    <property type="match status" value="1"/>
</dbReference>